<reference evidence="6" key="2">
    <citation type="journal article" date="2021" name="PeerJ">
        <title>Extensive microbial diversity within the chicken gut microbiome revealed by metagenomics and culture.</title>
        <authorList>
            <person name="Gilroy R."/>
            <person name="Ravi A."/>
            <person name="Getino M."/>
            <person name="Pursley I."/>
            <person name="Horton D.L."/>
            <person name="Alikhan N.F."/>
            <person name="Baker D."/>
            <person name="Gharbi K."/>
            <person name="Hall N."/>
            <person name="Watson M."/>
            <person name="Adriaenssens E.M."/>
            <person name="Foster-Nyarko E."/>
            <person name="Jarju S."/>
            <person name="Secka A."/>
            <person name="Antonio M."/>
            <person name="Oren A."/>
            <person name="Chaudhuri R.R."/>
            <person name="La Ragione R."/>
            <person name="Hildebrand F."/>
            <person name="Pallen M.J."/>
        </authorList>
    </citation>
    <scope>NUCLEOTIDE SEQUENCE</scope>
    <source>
        <strain evidence="6">CHK165-8395</strain>
    </source>
</reference>
<feature type="transmembrane region" description="Helical" evidence="5">
    <location>
        <begin position="28"/>
        <end position="45"/>
    </location>
</feature>
<dbReference type="EMBL" id="DYXD01000285">
    <property type="protein sequence ID" value="HJF09165.1"/>
    <property type="molecule type" value="Genomic_DNA"/>
</dbReference>
<dbReference type="EMBL" id="QRUU01000004">
    <property type="protein sequence ID" value="RGR99782.1"/>
    <property type="molecule type" value="Genomic_DNA"/>
</dbReference>
<feature type="transmembrane region" description="Helical" evidence="5">
    <location>
        <begin position="101"/>
        <end position="122"/>
    </location>
</feature>
<sequence>MTVLDWIIVAIISIGAILGFTKGFIRQLASIVGLVVGLLVARALFASVGEKLAEELGTSLTFAQVVAFILIWLLVPLVFLLLASALTRVIEIVHLGFVNRILGAALGALKYILLVSLFVHFIEFVDSKDNLIKSTVKRTSLLYYPIEGFSGVFFPTVKNVTKQLID</sequence>
<keyword evidence="4 5" id="KW-0472">Membrane</keyword>
<protein>
    <submittedName>
        <fullName evidence="7">CvpA family protein</fullName>
    </submittedName>
</protein>
<name>A0A412GXT7_9BACT</name>
<evidence type="ECO:0000256" key="1">
    <source>
        <dbReference type="ARBA" id="ARBA00004141"/>
    </source>
</evidence>
<comment type="subcellular location">
    <subcellularLocation>
        <location evidence="1">Membrane</location>
        <topology evidence="1">Multi-pass membrane protein</topology>
    </subcellularLocation>
</comment>
<dbReference type="Proteomes" id="UP000285864">
    <property type="component" value="Unassembled WGS sequence"/>
</dbReference>
<keyword evidence="2 5" id="KW-0812">Transmembrane</keyword>
<dbReference type="RefSeq" id="WP_007568229.1">
    <property type="nucleotide sequence ID" value="NZ_CABKNL010000047.1"/>
</dbReference>
<dbReference type="InterPro" id="IPR003825">
    <property type="entry name" value="Colicin-V_CvpA"/>
</dbReference>
<feature type="transmembrane region" description="Helical" evidence="5">
    <location>
        <begin position="6"/>
        <end position="21"/>
    </location>
</feature>
<evidence type="ECO:0000313" key="6">
    <source>
        <dbReference type="EMBL" id="HJF09165.1"/>
    </source>
</evidence>
<dbReference type="GeneID" id="79858227"/>
<accession>A0A412GXT7</accession>
<dbReference type="AlphaFoldDB" id="A0A412GXT7"/>
<evidence type="ECO:0000256" key="5">
    <source>
        <dbReference type="SAM" id="Phobius"/>
    </source>
</evidence>
<proteinExistence type="predicted"/>
<dbReference type="PANTHER" id="PTHR37306">
    <property type="entry name" value="COLICIN V PRODUCTION PROTEIN"/>
    <property type="match status" value="1"/>
</dbReference>
<dbReference type="GO" id="GO:0016020">
    <property type="term" value="C:membrane"/>
    <property type="evidence" value="ECO:0007669"/>
    <property type="project" value="UniProtKB-SubCell"/>
</dbReference>
<gene>
    <name evidence="7" type="ORF">DWY20_01720</name>
    <name evidence="6" type="ORF">K8U81_13440</name>
</gene>
<dbReference type="Proteomes" id="UP000718012">
    <property type="component" value="Unassembled WGS sequence"/>
</dbReference>
<comment type="caution">
    <text evidence="7">The sequence shown here is derived from an EMBL/GenBank/DDBJ whole genome shotgun (WGS) entry which is preliminary data.</text>
</comment>
<dbReference type="PANTHER" id="PTHR37306:SF1">
    <property type="entry name" value="COLICIN V PRODUCTION PROTEIN"/>
    <property type="match status" value="1"/>
</dbReference>
<dbReference type="Pfam" id="PF02674">
    <property type="entry name" value="Colicin_V"/>
    <property type="match status" value="1"/>
</dbReference>
<keyword evidence="3 5" id="KW-1133">Transmembrane helix</keyword>
<keyword evidence="8" id="KW-1185">Reference proteome</keyword>
<evidence type="ECO:0000256" key="3">
    <source>
        <dbReference type="ARBA" id="ARBA00022989"/>
    </source>
</evidence>
<evidence type="ECO:0000256" key="4">
    <source>
        <dbReference type="ARBA" id="ARBA00023136"/>
    </source>
</evidence>
<dbReference type="GO" id="GO:0009403">
    <property type="term" value="P:toxin biosynthetic process"/>
    <property type="evidence" value="ECO:0007669"/>
    <property type="project" value="InterPro"/>
</dbReference>
<evidence type="ECO:0000256" key="2">
    <source>
        <dbReference type="ARBA" id="ARBA00022692"/>
    </source>
</evidence>
<evidence type="ECO:0000313" key="8">
    <source>
        <dbReference type="Proteomes" id="UP000285864"/>
    </source>
</evidence>
<reference evidence="6" key="3">
    <citation type="submission" date="2021-09" db="EMBL/GenBank/DDBJ databases">
        <authorList>
            <person name="Gilroy R."/>
        </authorList>
    </citation>
    <scope>NUCLEOTIDE SEQUENCE</scope>
    <source>
        <strain evidence="6">CHK165-8395</strain>
    </source>
</reference>
<organism evidence="7 8">
    <name type="scientific">Phocaeicola coprocola</name>
    <dbReference type="NCBI Taxonomy" id="310298"/>
    <lineage>
        <taxon>Bacteria</taxon>
        <taxon>Pseudomonadati</taxon>
        <taxon>Bacteroidota</taxon>
        <taxon>Bacteroidia</taxon>
        <taxon>Bacteroidales</taxon>
        <taxon>Bacteroidaceae</taxon>
        <taxon>Phocaeicola</taxon>
    </lineage>
</organism>
<evidence type="ECO:0000313" key="7">
    <source>
        <dbReference type="EMBL" id="RGR99782.1"/>
    </source>
</evidence>
<feature type="transmembrane region" description="Helical" evidence="5">
    <location>
        <begin position="65"/>
        <end position="89"/>
    </location>
</feature>
<reference evidence="7 8" key="1">
    <citation type="submission" date="2018-08" db="EMBL/GenBank/DDBJ databases">
        <title>A genome reference for cultivated species of the human gut microbiota.</title>
        <authorList>
            <person name="Zou Y."/>
            <person name="Xue W."/>
            <person name="Luo G."/>
        </authorList>
    </citation>
    <scope>NUCLEOTIDE SEQUENCE [LARGE SCALE GENOMIC DNA]</scope>
    <source>
        <strain evidence="7 8">AF24-2</strain>
    </source>
</reference>